<reference evidence="2" key="1">
    <citation type="journal article" date="2023" name="Front. Plant Sci.">
        <title>Chromosomal-level genome assembly of Melastoma candidum provides insights into trichome evolution.</title>
        <authorList>
            <person name="Zhong Y."/>
            <person name="Wu W."/>
            <person name="Sun C."/>
            <person name="Zou P."/>
            <person name="Liu Y."/>
            <person name="Dai S."/>
            <person name="Zhou R."/>
        </authorList>
    </citation>
    <scope>NUCLEOTIDE SEQUENCE [LARGE SCALE GENOMIC DNA]</scope>
</reference>
<name>A0ACB9R2V9_9MYRT</name>
<accession>A0ACB9R2V9</accession>
<keyword evidence="2" id="KW-1185">Reference proteome</keyword>
<proteinExistence type="predicted"/>
<dbReference type="Proteomes" id="UP001057402">
    <property type="component" value="Chromosome 4"/>
</dbReference>
<gene>
    <name evidence="1" type="ORF">MLD38_011352</name>
</gene>
<evidence type="ECO:0000313" key="2">
    <source>
        <dbReference type="Proteomes" id="UP001057402"/>
    </source>
</evidence>
<sequence>MDKQKKGGRALGDKGGGNMILISVTVLGSAGPFRFIVKEEQLVSSVIQTTLKSYAREGRFPALGSDQDQFLLYCSNEGYGALSPREMIGKSSTRNFLLCENPKTDGPATDPGRDARKGSFKSWLKKSFNRKVSSH</sequence>
<dbReference type="EMBL" id="CM042883">
    <property type="protein sequence ID" value="KAI4373199.1"/>
    <property type="molecule type" value="Genomic_DNA"/>
</dbReference>
<evidence type="ECO:0000313" key="1">
    <source>
        <dbReference type="EMBL" id="KAI4373199.1"/>
    </source>
</evidence>
<organism evidence="1 2">
    <name type="scientific">Melastoma candidum</name>
    <dbReference type="NCBI Taxonomy" id="119954"/>
    <lineage>
        <taxon>Eukaryota</taxon>
        <taxon>Viridiplantae</taxon>
        <taxon>Streptophyta</taxon>
        <taxon>Embryophyta</taxon>
        <taxon>Tracheophyta</taxon>
        <taxon>Spermatophyta</taxon>
        <taxon>Magnoliopsida</taxon>
        <taxon>eudicotyledons</taxon>
        <taxon>Gunneridae</taxon>
        <taxon>Pentapetalae</taxon>
        <taxon>rosids</taxon>
        <taxon>malvids</taxon>
        <taxon>Myrtales</taxon>
        <taxon>Melastomataceae</taxon>
        <taxon>Melastomatoideae</taxon>
        <taxon>Melastomateae</taxon>
        <taxon>Melastoma</taxon>
    </lineage>
</organism>
<protein>
    <submittedName>
        <fullName evidence="1">Uncharacterized protein</fullName>
    </submittedName>
</protein>
<comment type="caution">
    <text evidence="1">The sequence shown here is derived from an EMBL/GenBank/DDBJ whole genome shotgun (WGS) entry which is preliminary data.</text>
</comment>